<reference evidence="2 3" key="1">
    <citation type="submission" date="2019-08" db="EMBL/GenBank/DDBJ databases">
        <title>Deep-cultivation of Planctomycetes and their phenomic and genomic characterization uncovers novel biology.</title>
        <authorList>
            <person name="Wiegand S."/>
            <person name="Jogler M."/>
            <person name="Boedeker C."/>
            <person name="Pinto D."/>
            <person name="Vollmers J."/>
            <person name="Rivas-Marin E."/>
            <person name="Kohn T."/>
            <person name="Peeters S.H."/>
            <person name="Heuer A."/>
            <person name="Rast P."/>
            <person name="Oberbeckmann S."/>
            <person name="Bunk B."/>
            <person name="Jeske O."/>
            <person name="Meyerdierks A."/>
            <person name="Storesund J.E."/>
            <person name="Kallscheuer N."/>
            <person name="Luecker S."/>
            <person name="Lage O.M."/>
            <person name="Pohl T."/>
            <person name="Merkel B.J."/>
            <person name="Hornburger P."/>
            <person name="Mueller R.-W."/>
            <person name="Bruemmer F."/>
            <person name="Labrenz M."/>
            <person name="Spormann A.M."/>
            <person name="Op Den Camp H."/>
            <person name="Overmann J."/>
            <person name="Amann R."/>
            <person name="Jetten M.S.M."/>
            <person name="Mascher T."/>
            <person name="Medema M.H."/>
            <person name="Devos D.P."/>
            <person name="Kaster A.-K."/>
            <person name="Ovreas L."/>
            <person name="Rohde M."/>
            <person name="Galperin M.Y."/>
            <person name="Jogler C."/>
        </authorList>
    </citation>
    <scope>NUCLEOTIDE SEQUENCE [LARGE SCALE GENOMIC DNA]</scope>
    <source>
        <strain evidence="2 3">LF1</strain>
    </source>
</reference>
<evidence type="ECO:0000313" key="3">
    <source>
        <dbReference type="Proteomes" id="UP000322699"/>
    </source>
</evidence>
<keyword evidence="1" id="KW-0472">Membrane</keyword>
<dbReference type="EMBL" id="VRLW01000001">
    <property type="protein sequence ID" value="KAA1261925.1"/>
    <property type="molecule type" value="Genomic_DNA"/>
</dbReference>
<keyword evidence="1" id="KW-0812">Transmembrane</keyword>
<name>A0A5B1CPP5_9BACT</name>
<dbReference type="RefSeq" id="WP_068267373.1">
    <property type="nucleotide sequence ID" value="NZ_LWSK01000197.1"/>
</dbReference>
<comment type="caution">
    <text evidence="2">The sequence shown here is derived from an EMBL/GenBank/DDBJ whole genome shotgun (WGS) entry which is preliminary data.</text>
</comment>
<protein>
    <submittedName>
        <fullName evidence="2">Uncharacterized protein</fullName>
    </submittedName>
</protein>
<keyword evidence="3" id="KW-1185">Reference proteome</keyword>
<keyword evidence="1" id="KW-1133">Transmembrane helix</keyword>
<organism evidence="2 3">
    <name type="scientific">Rubripirellula obstinata</name>
    <dbReference type="NCBI Taxonomy" id="406547"/>
    <lineage>
        <taxon>Bacteria</taxon>
        <taxon>Pseudomonadati</taxon>
        <taxon>Planctomycetota</taxon>
        <taxon>Planctomycetia</taxon>
        <taxon>Pirellulales</taxon>
        <taxon>Pirellulaceae</taxon>
        <taxon>Rubripirellula</taxon>
    </lineage>
</organism>
<dbReference type="OrthoDB" id="259392at2"/>
<sequence length="232" mass="25531">MRLDQTQTIPNPKPKSASNPLWCVAIATCIAAAVCQTGCLGVASQVMRVAGMNLIPAEYEGLNKSTVAIVTMTDSSQYTNDSAARDLSRRVGAELTTEGKDITLIREDLVQQYRDVHGYESNDFVEIGKEVKADKVLVIEMTDLSLRDGATLFQGSADIHLQVVDVATGESVYTQNIDQYTFPKSTGQHTSETTEKRFTKLYLTMLSKEIGRKFRAWDPTETVAQDVLIASQ</sequence>
<accession>A0A5B1CPP5</accession>
<feature type="transmembrane region" description="Helical" evidence="1">
    <location>
        <begin position="21"/>
        <end position="43"/>
    </location>
</feature>
<dbReference type="AlphaFoldDB" id="A0A5B1CPP5"/>
<evidence type="ECO:0000313" key="2">
    <source>
        <dbReference type="EMBL" id="KAA1261925.1"/>
    </source>
</evidence>
<gene>
    <name evidence="2" type="ORF">LF1_44860</name>
</gene>
<dbReference type="Proteomes" id="UP000322699">
    <property type="component" value="Unassembled WGS sequence"/>
</dbReference>
<proteinExistence type="predicted"/>
<evidence type="ECO:0000256" key="1">
    <source>
        <dbReference type="SAM" id="Phobius"/>
    </source>
</evidence>